<evidence type="ECO:0000313" key="6">
    <source>
        <dbReference type="Proteomes" id="UP000323317"/>
    </source>
</evidence>
<dbReference type="AlphaFoldDB" id="A0A5D4KAF2"/>
<feature type="domain" description="ABC transporter" evidence="4">
    <location>
        <begin position="4"/>
        <end position="230"/>
    </location>
</feature>
<evidence type="ECO:0000256" key="2">
    <source>
        <dbReference type="ARBA" id="ARBA00022741"/>
    </source>
</evidence>
<dbReference type="SMART" id="SM00382">
    <property type="entry name" value="AAA"/>
    <property type="match status" value="1"/>
</dbReference>
<keyword evidence="2" id="KW-0547">Nucleotide-binding</keyword>
<reference evidence="5 6" key="1">
    <citation type="submission" date="2019-08" db="EMBL/GenBank/DDBJ databases">
        <title>Bacillus genomes from the desert of Cuatro Cienegas, Coahuila.</title>
        <authorList>
            <person name="Olmedo-Alvarez G."/>
        </authorList>
    </citation>
    <scope>NUCLEOTIDE SEQUENCE [LARGE SCALE GENOMIC DNA]</scope>
    <source>
        <strain evidence="5 6">CH40_1T</strain>
    </source>
</reference>
<dbReference type="InterPro" id="IPR025302">
    <property type="entry name" value="DrrA1/2-like_C"/>
</dbReference>
<dbReference type="Gene3D" id="3.40.50.300">
    <property type="entry name" value="P-loop containing nucleotide triphosphate hydrolases"/>
    <property type="match status" value="1"/>
</dbReference>
<gene>
    <name evidence="5" type="ORF">FZC79_14865</name>
</gene>
<sequence>MAVIETKQLVKTYGRVTVVKGIDLSVEKGEIFGFLGRNGAGKSTFINMLTGIILPSSGSFSLLGADGPNDEVKKRIGVMPDYTSFPESMTAMSYLKFLSEVSGKKISKEECLTVLKKVGLEADVHKKIAKYSFGMKKKLGIAQAIIHDPELIFLDEPTSGIDAESVVHIHQLIRELHQQGKTLFMTSHNLDEVEKLCSRIAIMKEGRIVKMGSMDELRSFYQTRIVVKIKHGSIPESEETRLLQWLEGAGEELELLDNRLQITVGQEKKIAEIIRAYNQCKVDVYRVEVEEPTLEEIFLDERNQHGG</sequence>
<dbReference type="InterPro" id="IPR003593">
    <property type="entry name" value="AAA+_ATPase"/>
</dbReference>
<dbReference type="InterPro" id="IPR027417">
    <property type="entry name" value="P-loop_NTPase"/>
</dbReference>
<dbReference type="PROSITE" id="PS00211">
    <property type="entry name" value="ABC_TRANSPORTER_1"/>
    <property type="match status" value="1"/>
</dbReference>
<keyword evidence="1" id="KW-0813">Transport</keyword>
<dbReference type="InterPro" id="IPR017871">
    <property type="entry name" value="ABC_transporter-like_CS"/>
</dbReference>
<dbReference type="InterPro" id="IPR050763">
    <property type="entry name" value="ABC_transporter_ATP-binding"/>
</dbReference>
<accession>A0A5D4KAF2</accession>
<dbReference type="GO" id="GO:0016887">
    <property type="term" value="F:ATP hydrolysis activity"/>
    <property type="evidence" value="ECO:0007669"/>
    <property type="project" value="InterPro"/>
</dbReference>
<proteinExistence type="predicted"/>
<evidence type="ECO:0000313" key="5">
    <source>
        <dbReference type="EMBL" id="TYR74364.1"/>
    </source>
</evidence>
<dbReference type="Proteomes" id="UP000323317">
    <property type="component" value="Unassembled WGS sequence"/>
</dbReference>
<dbReference type="InterPro" id="IPR003439">
    <property type="entry name" value="ABC_transporter-like_ATP-bd"/>
</dbReference>
<dbReference type="GO" id="GO:0005524">
    <property type="term" value="F:ATP binding"/>
    <property type="evidence" value="ECO:0007669"/>
    <property type="project" value="UniProtKB-KW"/>
</dbReference>
<comment type="caution">
    <text evidence="5">The sequence shown here is derived from an EMBL/GenBank/DDBJ whole genome shotgun (WGS) entry which is preliminary data.</text>
</comment>
<dbReference type="PANTHER" id="PTHR42711:SF13">
    <property type="entry name" value="ABC TRANSPORTER, ATP-BINDING PROTEIN"/>
    <property type="match status" value="1"/>
</dbReference>
<keyword evidence="3 5" id="KW-0067">ATP-binding</keyword>
<protein>
    <submittedName>
        <fullName evidence="5">ABC transporter ATP-binding protein</fullName>
    </submittedName>
</protein>
<dbReference type="CDD" id="cd03230">
    <property type="entry name" value="ABC_DR_subfamily_A"/>
    <property type="match status" value="1"/>
</dbReference>
<evidence type="ECO:0000259" key="4">
    <source>
        <dbReference type="PROSITE" id="PS50893"/>
    </source>
</evidence>
<dbReference type="PROSITE" id="PS50893">
    <property type="entry name" value="ABC_TRANSPORTER_2"/>
    <property type="match status" value="1"/>
</dbReference>
<organism evidence="5 6">
    <name type="scientific">Rossellomorea vietnamensis</name>
    <dbReference type="NCBI Taxonomy" id="218284"/>
    <lineage>
        <taxon>Bacteria</taxon>
        <taxon>Bacillati</taxon>
        <taxon>Bacillota</taxon>
        <taxon>Bacilli</taxon>
        <taxon>Bacillales</taxon>
        <taxon>Bacillaceae</taxon>
        <taxon>Rossellomorea</taxon>
    </lineage>
</organism>
<evidence type="ECO:0000256" key="1">
    <source>
        <dbReference type="ARBA" id="ARBA00022448"/>
    </source>
</evidence>
<dbReference type="RefSeq" id="WP_148947585.1">
    <property type="nucleotide sequence ID" value="NZ_VTEH01000012.1"/>
</dbReference>
<dbReference type="Pfam" id="PF13732">
    <property type="entry name" value="DrrA1-3_C"/>
    <property type="match status" value="1"/>
</dbReference>
<dbReference type="Pfam" id="PF00005">
    <property type="entry name" value="ABC_tran"/>
    <property type="match status" value="1"/>
</dbReference>
<dbReference type="PANTHER" id="PTHR42711">
    <property type="entry name" value="ABC TRANSPORTER ATP-BINDING PROTEIN"/>
    <property type="match status" value="1"/>
</dbReference>
<dbReference type="EMBL" id="VTEH01000012">
    <property type="protein sequence ID" value="TYR74364.1"/>
    <property type="molecule type" value="Genomic_DNA"/>
</dbReference>
<name>A0A5D4KAF2_9BACI</name>
<dbReference type="SUPFAM" id="SSF52540">
    <property type="entry name" value="P-loop containing nucleoside triphosphate hydrolases"/>
    <property type="match status" value="1"/>
</dbReference>
<evidence type="ECO:0000256" key="3">
    <source>
        <dbReference type="ARBA" id="ARBA00022840"/>
    </source>
</evidence>